<dbReference type="Pfam" id="PF00581">
    <property type="entry name" value="Rhodanese"/>
    <property type="match status" value="1"/>
</dbReference>
<accession>A0ABT5Y1P2</accession>
<reference evidence="2 3" key="1">
    <citation type="submission" date="2023-03" db="EMBL/GenBank/DDBJ databases">
        <title>Muricauda XX sp. nov. and Muricauda XXX sp. nov., two novel species isolated from Okinawa Trough.</title>
        <authorList>
            <person name="Cao W."/>
            <person name="Deng X."/>
        </authorList>
    </citation>
    <scope>NUCLEOTIDE SEQUENCE [LARGE SCALE GENOMIC DNA]</scope>
    <source>
        <strain evidence="2 3">334s03</strain>
    </source>
</reference>
<evidence type="ECO:0000259" key="1">
    <source>
        <dbReference type="PROSITE" id="PS50206"/>
    </source>
</evidence>
<dbReference type="InterPro" id="IPR036873">
    <property type="entry name" value="Rhodanese-like_dom_sf"/>
</dbReference>
<dbReference type="Gene3D" id="3.40.250.10">
    <property type="entry name" value="Rhodanese-like domain"/>
    <property type="match status" value="2"/>
</dbReference>
<dbReference type="InterPro" id="IPR050229">
    <property type="entry name" value="GlpE_sulfurtransferase"/>
</dbReference>
<name>A0ABT5Y1P2_9FLAO</name>
<sequence>MRTLTFTSLQRALVMGIFIVACNFGFSFDSGTSSGPTNIEAQSLSQIDAAKAYSLLRNKAYTWIDLRSKNDIKLFGRIGNARSIPYDLGSQSFITRVTVLDRNANYIVFASTGYQNTDILESFRNLGFKNVLALKGGVVEWKKRNYPLVKDDESTPVDKDAPAPGVFSLEASDAIKYAQSDDVVWLDLRRSKYPKADFIKRLNPLIDSNNNSMLRREISMLGKSNHYIFFTDHGNRNGYLRRIFRQYGFKNAKSVRGGHRALNRQTLKQPR</sequence>
<dbReference type="SMART" id="SM00450">
    <property type="entry name" value="RHOD"/>
    <property type="match status" value="2"/>
</dbReference>
<dbReference type="Proteomes" id="UP001221366">
    <property type="component" value="Unassembled WGS sequence"/>
</dbReference>
<dbReference type="RefSeq" id="WP_275616463.1">
    <property type="nucleotide sequence ID" value="NZ_JARFVB010000010.1"/>
</dbReference>
<dbReference type="EMBL" id="JARFVB010000010">
    <property type="protein sequence ID" value="MDF0717310.1"/>
    <property type="molecule type" value="Genomic_DNA"/>
</dbReference>
<feature type="domain" description="Rhodanese" evidence="1">
    <location>
        <begin position="179"/>
        <end position="268"/>
    </location>
</feature>
<evidence type="ECO:0000313" key="2">
    <source>
        <dbReference type="EMBL" id="MDF0717310.1"/>
    </source>
</evidence>
<dbReference type="CDD" id="cd00158">
    <property type="entry name" value="RHOD"/>
    <property type="match status" value="1"/>
</dbReference>
<protein>
    <submittedName>
        <fullName evidence="2">Rhodanese-like domain-containing protein</fullName>
    </submittedName>
</protein>
<dbReference type="SUPFAM" id="SSF52821">
    <property type="entry name" value="Rhodanese/Cell cycle control phosphatase"/>
    <property type="match status" value="2"/>
</dbReference>
<feature type="domain" description="Rhodanese" evidence="1">
    <location>
        <begin position="57"/>
        <end position="150"/>
    </location>
</feature>
<dbReference type="PROSITE" id="PS51257">
    <property type="entry name" value="PROKAR_LIPOPROTEIN"/>
    <property type="match status" value="1"/>
</dbReference>
<dbReference type="PANTHER" id="PTHR43031:SF7">
    <property type="entry name" value="NITRIC OXIDE REDUCTASE FLRD-NAD(+) REDUCTASE"/>
    <property type="match status" value="1"/>
</dbReference>
<keyword evidence="3" id="KW-1185">Reference proteome</keyword>
<dbReference type="InterPro" id="IPR001763">
    <property type="entry name" value="Rhodanese-like_dom"/>
</dbReference>
<organism evidence="2 3">
    <name type="scientific">Flagellimonas yonaguniensis</name>
    <dbReference type="NCBI Taxonomy" id="3031325"/>
    <lineage>
        <taxon>Bacteria</taxon>
        <taxon>Pseudomonadati</taxon>
        <taxon>Bacteroidota</taxon>
        <taxon>Flavobacteriia</taxon>
        <taxon>Flavobacteriales</taxon>
        <taxon>Flavobacteriaceae</taxon>
        <taxon>Flagellimonas</taxon>
    </lineage>
</organism>
<proteinExistence type="predicted"/>
<gene>
    <name evidence="2" type="ORF">PY092_14190</name>
</gene>
<dbReference type="PROSITE" id="PS50206">
    <property type="entry name" value="RHODANESE_3"/>
    <property type="match status" value="2"/>
</dbReference>
<evidence type="ECO:0000313" key="3">
    <source>
        <dbReference type="Proteomes" id="UP001221366"/>
    </source>
</evidence>
<comment type="caution">
    <text evidence="2">The sequence shown here is derived from an EMBL/GenBank/DDBJ whole genome shotgun (WGS) entry which is preliminary data.</text>
</comment>
<dbReference type="PANTHER" id="PTHR43031">
    <property type="entry name" value="FAD-DEPENDENT OXIDOREDUCTASE"/>
    <property type="match status" value="1"/>
</dbReference>